<comment type="caution">
    <text evidence="1">The sequence shown here is derived from an EMBL/GenBank/DDBJ whole genome shotgun (WGS) entry which is preliminary data.</text>
</comment>
<protein>
    <submittedName>
        <fullName evidence="1">42417_t:CDS:1</fullName>
    </submittedName>
</protein>
<gene>
    <name evidence="1" type="ORF">GMARGA_LOCUS31111</name>
</gene>
<proteinExistence type="predicted"/>
<name>A0ABN7WIA1_GIGMA</name>
<evidence type="ECO:0000313" key="1">
    <source>
        <dbReference type="EMBL" id="CAG8832554.1"/>
    </source>
</evidence>
<organism evidence="1 2">
    <name type="scientific">Gigaspora margarita</name>
    <dbReference type="NCBI Taxonomy" id="4874"/>
    <lineage>
        <taxon>Eukaryota</taxon>
        <taxon>Fungi</taxon>
        <taxon>Fungi incertae sedis</taxon>
        <taxon>Mucoromycota</taxon>
        <taxon>Glomeromycotina</taxon>
        <taxon>Glomeromycetes</taxon>
        <taxon>Diversisporales</taxon>
        <taxon>Gigasporaceae</taxon>
        <taxon>Gigaspora</taxon>
    </lineage>
</organism>
<sequence length="149" mass="16853">SKKEGEKLEHLCLNLEEREFLQQIIGLLEPIKCIIRKICGTTYPTINLINPYMDLLKNFFALYEGAEEMFNTYLDLIYGSELANNNENETNSGSNYELPLGSDINLDNINTVEDLPSVNTTSILQKICATIFLLLDELCKGKTEAELIV</sequence>
<feature type="non-terminal residue" evidence="1">
    <location>
        <position position="1"/>
    </location>
</feature>
<keyword evidence="2" id="KW-1185">Reference proteome</keyword>
<reference evidence="1 2" key="1">
    <citation type="submission" date="2021-06" db="EMBL/GenBank/DDBJ databases">
        <authorList>
            <person name="Kallberg Y."/>
            <person name="Tangrot J."/>
            <person name="Rosling A."/>
        </authorList>
    </citation>
    <scope>NUCLEOTIDE SEQUENCE [LARGE SCALE GENOMIC DNA]</scope>
    <source>
        <strain evidence="1 2">120-4 pot B 10/14</strain>
    </source>
</reference>
<accession>A0ABN7WIA1</accession>
<dbReference type="EMBL" id="CAJVQB010045585">
    <property type="protein sequence ID" value="CAG8832554.1"/>
    <property type="molecule type" value="Genomic_DNA"/>
</dbReference>
<dbReference type="Proteomes" id="UP000789901">
    <property type="component" value="Unassembled WGS sequence"/>
</dbReference>
<evidence type="ECO:0000313" key="2">
    <source>
        <dbReference type="Proteomes" id="UP000789901"/>
    </source>
</evidence>